<dbReference type="InterPro" id="IPR005522">
    <property type="entry name" value="IPK"/>
</dbReference>
<dbReference type="STRING" id="1754190.A0A1Y2FTP5"/>
<dbReference type="InterPro" id="IPR038286">
    <property type="entry name" value="IPK_sf"/>
</dbReference>
<dbReference type="AlphaFoldDB" id="A0A1Y2FTP5"/>
<dbReference type="SUPFAM" id="SSF56104">
    <property type="entry name" value="SAICAR synthase-like"/>
    <property type="match status" value="1"/>
</dbReference>
<feature type="region of interest" description="Disordered" evidence="5">
    <location>
        <begin position="1"/>
        <end position="27"/>
    </location>
</feature>
<accession>A0A1Y2FTP5</accession>
<evidence type="ECO:0000256" key="5">
    <source>
        <dbReference type="SAM" id="MobiDB-lite"/>
    </source>
</evidence>
<dbReference type="GO" id="GO:0000824">
    <property type="term" value="F:inositol-1,4,5,6-tetrakisphosphate 3-kinase activity"/>
    <property type="evidence" value="ECO:0007669"/>
    <property type="project" value="TreeGrafter"/>
</dbReference>
<evidence type="ECO:0000256" key="2">
    <source>
        <dbReference type="ARBA" id="ARBA00022679"/>
    </source>
</evidence>
<comment type="caution">
    <text evidence="6">The sequence shown here is derived from an EMBL/GenBank/DDBJ whole genome shotgun (WGS) entry which is preliminary data.</text>
</comment>
<dbReference type="GO" id="GO:0046854">
    <property type="term" value="P:phosphatidylinositol phosphate biosynthetic process"/>
    <property type="evidence" value="ECO:0007669"/>
    <property type="project" value="TreeGrafter"/>
</dbReference>
<evidence type="ECO:0000256" key="4">
    <source>
        <dbReference type="RuleBase" id="RU363090"/>
    </source>
</evidence>
<proteinExistence type="inferred from homology"/>
<evidence type="ECO:0000313" key="7">
    <source>
        <dbReference type="Proteomes" id="UP000193920"/>
    </source>
</evidence>
<dbReference type="EMBL" id="MCOG01000001">
    <property type="protein sequence ID" value="ORY87372.1"/>
    <property type="molecule type" value="Genomic_DNA"/>
</dbReference>
<dbReference type="GO" id="GO:0008440">
    <property type="term" value="F:inositol-1,4,5-trisphosphate 3-kinase activity"/>
    <property type="evidence" value="ECO:0007669"/>
    <property type="project" value="TreeGrafter"/>
</dbReference>
<dbReference type="OrthoDB" id="2573163at2759"/>
<dbReference type="GO" id="GO:0032958">
    <property type="term" value="P:inositol phosphate biosynthetic process"/>
    <property type="evidence" value="ECO:0007669"/>
    <property type="project" value="InterPro"/>
</dbReference>
<sequence length="1179" mass="133897">MESNGSNNNFYGKSINIPTSNSKDSLSAEQNIQSYNTFSYSEDNSIQSTFDDISNENIQLKNNQIDKCSIIFKKNDISSSHEINKRKTSALSSALRASHQLNSNKNNDTNIQNDKEVIIINNKKDDYKKNDIDNNKPPKLIDTSSNVLNNNRVDKKEKIISAKTNRNKLSLIPYDNEKNLNILRFASSDSNLIPTQQDFLFSKNIEYLQNSNNINCNEAFNINHNKSICKSCQKKLKEQLNKVHDNYISLESPVKISNVNSIDIIGAGNDRNSITTNTLNRMLNSPSYSQLSIDRQQYSIDKLKNSDNSEETRVMMNYYNDNEFNKKINEIPKILEESSHSNDIDTNKYTKEDLKQNKYYGKQNNNDDDNNSNNQNIPSISKKIYSLSLNDSDILKNNGSPLSSLTRLSNTANIFENEISLFHSDKHFPGLATENNNTLNNNNNYQVIPNKIIENEENHDKSNISNIINNIYNDENHNNIFDNTPNQYIKQDNNAKKEDTQIYNEIKEKINDNDENMKNTNNNHNDTDIDDADNINNCEISNNKNLNKNLVELNFSNIHKDSKINENSKLKTPISKIIDEHESLNYKKSNISDSNAMNKSESLINIEIGDEKNHLTRLGNESKSSFGDEDIKACSFENEDDLIDNIFDKSSPTSLPLLPYGHQVGGHAPFLRFSDKALCKLMNPKEKAFYESINNLYPELRPFIPGYYGVIDVYFNNSGNSENNGTWADNIPVAIIENESYTKSLSIDSVLNKSSSQSLSTSPFNNYSNHNSCSACGKANISPSLSHNDSEISLNSSLQNDNKEKTKNIAINNTNKKIPLEYLASYTDGESNMHYSYYQKLREKVLRDALTVQNRRNRYSQLRASSAAKLKRRHSLNALTNNAYQGFTPLKNDNSTLHDNNNLGDQNINPWSLHCLNNQINKLGQNNKGSQKPQQFILIEDLTYGMKYPCILDLKMGTRQHGVDATPQKRKSQEKKCESTTSKLFGVRMCGMQVYKTTTKTFEYSDKYKGRKIVASHFKEGLLSFLDNGEKLLVGFIPKIIEKLKTLYSVVEKLNTSRFYASSLMLFYDAHLMVSTDPKKRGDIDITKPVINPVTGKPENYILVPFPPTHKGADMGYLLGVRNLIMFFEEIYKDFGSNGHVNKKDFPEIFNKSNTNTDTIATTGNENTSITTNATITAT</sequence>
<reference evidence="6 7" key="1">
    <citation type="submission" date="2016-08" db="EMBL/GenBank/DDBJ databases">
        <title>A Parts List for Fungal Cellulosomes Revealed by Comparative Genomics.</title>
        <authorList>
            <consortium name="DOE Joint Genome Institute"/>
            <person name="Haitjema C.H."/>
            <person name="Gilmore S.P."/>
            <person name="Henske J.K."/>
            <person name="Solomon K.V."/>
            <person name="De Groot R."/>
            <person name="Kuo A."/>
            <person name="Mondo S.J."/>
            <person name="Salamov A.A."/>
            <person name="Labutti K."/>
            <person name="Zhao Z."/>
            <person name="Chiniquy J."/>
            <person name="Barry K."/>
            <person name="Brewer H.M."/>
            <person name="Purvine S.O."/>
            <person name="Wright A.T."/>
            <person name="Boxma B."/>
            <person name="Van Alen T."/>
            <person name="Hackstein J.H."/>
            <person name="Baker S.E."/>
            <person name="Grigoriev I.V."/>
            <person name="O'Malley M.A."/>
        </authorList>
    </citation>
    <scope>NUCLEOTIDE SEQUENCE [LARGE SCALE GENOMIC DNA]</scope>
    <source>
        <strain evidence="6 7">G1</strain>
    </source>
</reference>
<feature type="compositionally biased region" description="Basic and acidic residues" evidence="5">
    <location>
        <begin position="342"/>
        <end position="356"/>
    </location>
</feature>
<evidence type="ECO:0000256" key="3">
    <source>
        <dbReference type="ARBA" id="ARBA00022777"/>
    </source>
</evidence>
<protein>
    <recommendedName>
        <fullName evidence="4">Kinase</fullName>
        <ecNumber evidence="4">2.7.-.-</ecNumber>
    </recommendedName>
</protein>
<gene>
    <name evidence="6" type="ORF">LY90DRAFT_498647</name>
</gene>
<dbReference type="EC" id="2.7.-.-" evidence="4"/>
<dbReference type="GO" id="GO:0005737">
    <property type="term" value="C:cytoplasm"/>
    <property type="evidence" value="ECO:0007669"/>
    <property type="project" value="TreeGrafter"/>
</dbReference>
<dbReference type="GO" id="GO:0005634">
    <property type="term" value="C:nucleus"/>
    <property type="evidence" value="ECO:0007669"/>
    <property type="project" value="TreeGrafter"/>
</dbReference>
<dbReference type="PANTHER" id="PTHR12400">
    <property type="entry name" value="INOSITOL POLYPHOSPHATE KINASE"/>
    <property type="match status" value="1"/>
</dbReference>
<dbReference type="Gene3D" id="3.30.470.160">
    <property type="entry name" value="Inositol polyphosphate kinase"/>
    <property type="match status" value="1"/>
</dbReference>
<feature type="region of interest" description="Disordered" evidence="5">
    <location>
        <begin position="1160"/>
        <end position="1179"/>
    </location>
</feature>
<dbReference type="PANTHER" id="PTHR12400:SF21">
    <property type="entry name" value="KINASE"/>
    <property type="match status" value="1"/>
</dbReference>
<evidence type="ECO:0000256" key="1">
    <source>
        <dbReference type="ARBA" id="ARBA00007374"/>
    </source>
</evidence>
<evidence type="ECO:0000313" key="6">
    <source>
        <dbReference type="EMBL" id="ORY87372.1"/>
    </source>
</evidence>
<name>A0A1Y2FTP5_9FUNG</name>
<organism evidence="6 7">
    <name type="scientific">Neocallimastix californiae</name>
    <dbReference type="NCBI Taxonomy" id="1754190"/>
    <lineage>
        <taxon>Eukaryota</taxon>
        <taxon>Fungi</taxon>
        <taxon>Fungi incertae sedis</taxon>
        <taxon>Chytridiomycota</taxon>
        <taxon>Chytridiomycota incertae sedis</taxon>
        <taxon>Neocallimastigomycetes</taxon>
        <taxon>Neocallimastigales</taxon>
        <taxon>Neocallimastigaceae</taxon>
        <taxon>Neocallimastix</taxon>
    </lineage>
</organism>
<feature type="region of interest" description="Disordered" evidence="5">
    <location>
        <begin position="342"/>
        <end position="378"/>
    </location>
</feature>
<keyword evidence="3 4" id="KW-0418">Kinase</keyword>
<keyword evidence="7" id="KW-1185">Reference proteome</keyword>
<comment type="similarity">
    <text evidence="1 4">Belongs to the inositol phosphokinase (IPK) family.</text>
</comment>
<dbReference type="Proteomes" id="UP000193920">
    <property type="component" value="Unassembled WGS sequence"/>
</dbReference>
<keyword evidence="2 4" id="KW-0808">Transferase</keyword>
<feature type="compositionally biased region" description="Low complexity" evidence="5">
    <location>
        <begin position="1167"/>
        <end position="1179"/>
    </location>
</feature>
<dbReference type="Pfam" id="PF03770">
    <property type="entry name" value="IPK"/>
    <property type="match status" value="1"/>
</dbReference>